<feature type="transmembrane region" description="Helical" evidence="1">
    <location>
        <begin position="126"/>
        <end position="150"/>
    </location>
</feature>
<evidence type="ECO:0000313" key="3">
    <source>
        <dbReference type="Proteomes" id="UP000630149"/>
    </source>
</evidence>
<feature type="transmembrane region" description="Helical" evidence="1">
    <location>
        <begin position="162"/>
        <end position="179"/>
    </location>
</feature>
<protein>
    <recommendedName>
        <fullName evidence="4">Yip1 domain-containing protein</fullName>
    </recommendedName>
</protein>
<reference evidence="2" key="2">
    <citation type="submission" date="2020-09" db="EMBL/GenBank/DDBJ databases">
        <authorList>
            <person name="Sun Q."/>
            <person name="Ohkuma M."/>
        </authorList>
    </citation>
    <scope>NUCLEOTIDE SEQUENCE</scope>
    <source>
        <strain evidence="2">JCM 13919</strain>
    </source>
</reference>
<gene>
    <name evidence="2" type="ORF">GCM10007966_05160</name>
</gene>
<keyword evidence="3" id="KW-1185">Reference proteome</keyword>
<comment type="caution">
    <text evidence="2">The sequence shown here is derived from an EMBL/GenBank/DDBJ whole genome shotgun (WGS) entry which is preliminary data.</text>
</comment>
<dbReference type="AlphaFoldDB" id="A0A917JPF5"/>
<proteinExistence type="predicted"/>
<keyword evidence="1" id="KW-0812">Transmembrane</keyword>
<feature type="transmembrane region" description="Helical" evidence="1">
    <location>
        <begin position="58"/>
        <end position="80"/>
    </location>
</feature>
<evidence type="ECO:0008006" key="4">
    <source>
        <dbReference type="Google" id="ProtNLM"/>
    </source>
</evidence>
<reference evidence="2" key="1">
    <citation type="journal article" date="2014" name="Int. J. Syst. Evol. Microbiol.">
        <title>Complete genome sequence of Corynebacterium casei LMG S-19264T (=DSM 44701T), isolated from a smear-ripened cheese.</title>
        <authorList>
            <consortium name="US DOE Joint Genome Institute (JGI-PGF)"/>
            <person name="Walter F."/>
            <person name="Albersmeier A."/>
            <person name="Kalinowski J."/>
            <person name="Ruckert C."/>
        </authorList>
    </citation>
    <scope>NUCLEOTIDE SEQUENCE</scope>
    <source>
        <strain evidence="2">JCM 13919</strain>
    </source>
</reference>
<evidence type="ECO:0000313" key="2">
    <source>
        <dbReference type="EMBL" id="GGI79573.1"/>
    </source>
</evidence>
<sequence length="180" mass="20243">MFLNLIKKYWNVSLLKTSPEETPYSKLLLGLGAFVFFLVVASQWGLIQTDIELSLLNIILAGVLLLFSYSFYTFILLAAFKLKERFIQTLTCLFATHTIVHIFAYPLLAATPFLTQADSPSTGVFLLSFVYLLFTIILTAWQLMITVFIYKKALNIDTLPGILATIGLFAANILLVSFVR</sequence>
<evidence type="ECO:0000256" key="1">
    <source>
        <dbReference type="SAM" id="Phobius"/>
    </source>
</evidence>
<dbReference type="OrthoDB" id="5653628at2"/>
<keyword evidence="1" id="KW-1133">Transmembrane helix</keyword>
<feature type="transmembrane region" description="Helical" evidence="1">
    <location>
        <begin position="92"/>
        <end position="114"/>
    </location>
</feature>
<organism evidence="2 3">
    <name type="scientific">Legionella impletisoli</name>
    <dbReference type="NCBI Taxonomy" id="343510"/>
    <lineage>
        <taxon>Bacteria</taxon>
        <taxon>Pseudomonadati</taxon>
        <taxon>Pseudomonadota</taxon>
        <taxon>Gammaproteobacteria</taxon>
        <taxon>Legionellales</taxon>
        <taxon>Legionellaceae</taxon>
        <taxon>Legionella</taxon>
    </lineage>
</organism>
<keyword evidence="1" id="KW-0472">Membrane</keyword>
<name>A0A917JPF5_9GAMM</name>
<dbReference type="Proteomes" id="UP000630149">
    <property type="component" value="Unassembled WGS sequence"/>
</dbReference>
<feature type="transmembrane region" description="Helical" evidence="1">
    <location>
        <begin position="27"/>
        <end position="46"/>
    </location>
</feature>
<dbReference type="EMBL" id="BMOB01000002">
    <property type="protein sequence ID" value="GGI79573.1"/>
    <property type="molecule type" value="Genomic_DNA"/>
</dbReference>
<dbReference type="RefSeq" id="WP_131775956.1">
    <property type="nucleotide sequence ID" value="NZ_BMOB01000002.1"/>
</dbReference>
<accession>A0A917JPF5</accession>